<organism evidence="1 2">
    <name type="scientific">Amanita muscaria (strain Koide BX008)</name>
    <dbReference type="NCBI Taxonomy" id="946122"/>
    <lineage>
        <taxon>Eukaryota</taxon>
        <taxon>Fungi</taxon>
        <taxon>Dikarya</taxon>
        <taxon>Basidiomycota</taxon>
        <taxon>Agaricomycotina</taxon>
        <taxon>Agaricomycetes</taxon>
        <taxon>Agaricomycetidae</taxon>
        <taxon>Agaricales</taxon>
        <taxon>Pluteineae</taxon>
        <taxon>Amanitaceae</taxon>
        <taxon>Amanita</taxon>
    </lineage>
</organism>
<reference evidence="1 2" key="1">
    <citation type="submission" date="2014-04" db="EMBL/GenBank/DDBJ databases">
        <title>Evolutionary Origins and Diversification of the Mycorrhizal Mutualists.</title>
        <authorList>
            <consortium name="DOE Joint Genome Institute"/>
            <consortium name="Mycorrhizal Genomics Consortium"/>
            <person name="Kohler A."/>
            <person name="Kuo A."/>
            <person name="Nagy L.G."/>
            <person name="Floudas D."/>
            <person name="Copeland A."/>
            <person name="Barry K.W."/>
            <person name="Cichocki N."/>
            <person name="Veneault-Fourrey C."/>
            <person name="LaButti K."/>
            <person name="Lindquist E.A."/>
            <person name="Lipzen A."/>
            <person name="Lundell T."/>
            <person name="Morin E."/>
            <person name="Murat C."/>
            <person name="Riley R."/>
            <person name="Ohm R."/>
            <person name="Sun H."/>
            <person name="Tunlid A."/>
            <person name="Henrissat B."/>
            <person name="Grigoriev I.V."/>
            <person name="Hibbett D.S."/>
            <person name="Martin F."/>
        </authorList>
    </citation>
    <scope>NUCLEOTIDE SEQUENCE [LARGE SCALE GENOMIC DNA]</scope>
    <source>
        <strain evidence="1 2">Koide BX008</strain>
    </source>
</reference>
<keyword evidence="2" id="KW-1185">Reference proteome</keyword>
<accession>A0A0C2SUJ1</accession>
<gene>
    <name evidence="1" type="ORF">M378DRAFT_171412</name>
</gene>
<name>A0A0C2SUJ1_AMAMK</name>
<dbReference type="Proteomes" id="UP000054549">
    <property type="component" value="Unassembled WGS sequence"/>
</dbReference>
<evidence type="ECO:0000313" key="2">
    <source>
        <dbReference type="Proteomes" id="UP000054549"/>
    </source>
</evidence>
<dbReference type="InParanoid" id="A0A0C2SUJ1"/>
<proteinExistence type="predicted"/>
<dbReference type="HOGENOM" id="CLU_2542067_0_0_1"/>
<protein>
    <submittedName>
        <fullName evidence="1">Uncharacterized protein</fullName>
    </submittedName>
</protein>
<dbReference type="AlphaFoldDB" id="A0A0C2SUJ1"/>
<dbReference type="EMBL" id="KN818359">
    <property type="protein sequence ID" value="KIL57729.1"/>
    <property type="molecule type" value="Genomic_DNA"/>
</dbReference>
<evidence type="ECO:0000313" key="1">
    <source>
        <dbReference type="EMBL" id="KIL57729.1"/>
    </source>
</evidence>
<sequence>MGRYNCQPCYYGSSDRLIPCTFGYPGNSPPKGSSLGNCTVYGAYTHTAYALPYRTDPFLFKTVSYKTVPPHMIDKPVNSNDFK</sequence>